<dbReference type="SUPFAM" id="SSF57850">
    <property type="entry name" value="RING/U-box"/>
    <property type="match status" value="1"/>
</dbReference>
<keyword evidence="1" id="KW-0479">Metal-binding</keyword>
<dbReference type="PROSITE" id="PS01359">
    <property type="entry name" value="ZF_PHD_1"/>
    <property type="match status" value="1"/>
</dbReference>
<keyword evidence="3" id="KW-0862">Zinc</keyword>
<dbReference type="Proteomes" id="UP000026915">
    <property type="component" value="Chromosome 3"/>
</dbReference>
<dbReference type="InterPro" id="IPR019786">
    <property type="entry name" value="Zinc_finger_PHD-type_CS"/>
</dbReference>
<dbReference type="InterPro" id="IPR001841">
    <property type="entry name" value="Znf_RING"/>
</dbReference>
<organism evidence="8 9">
    <name type="scientific">Theobroma cacao</name>
    <name type="common">Cacao</name>
    <name type="synonym">Cocoa</name>
    <dbReference type="NCBI Taxonomy" id="3641"/>
    <lineage>
        <taxon>Eukaryota</taxon>
        <taxon>Viridiplantae</taxon>
        <taxon>Streptophyta</taxon>
        <taxon>Embryophyta</taxon>
        <taxon>Tracheophyta</taxon>
        <taxon>Spermatophyta</taxon>
        <taxon>Magnoliopsida</taxon>
        <taxon>eudicotyledons</taxon>
        <taxon>Gunneridae</taxon>
        <taxon>Pentapetalae</taxon>
        <taxon>rosids</taxon>
        <taxon>malvids</taxon>
        <taxon>Malvales</taxon>
        <taxon>Malvaceae</taxon>
        <taxon>Byttnerioideae</taxon>
        <taxon>Theobroma</taxon>
    </lineage>
</organism>
<dbReference type="PROSITE" id="PS50016">
    <property type="entry name" value="ZF_PHD_2"/>
    <property type="match status" value="1"/>
</dbReference>
<dbReference type="GO" id="GO:0008270">
    <property type="term" value="F:zinc ion binding"/>
    <property type="evidence" value="ECO:0007669"/>
    <property type="project" value="UniProtKB-KW"/>
</dbReference>
<reference evidence="8 9" key="1">
    <citation type="journal article" date="2013" name="Genome Biol.">
        <title>The genome sequence of the most widely cultivated cacao type and its use to identify candidate genes regulating pod color.</title>
        <authorList>
            <person name="Motamayor J.C."/>
            <person name="Mockaitis K."/>
            <person name="Schmutz J."/>
            <person name="Haiminen N."/>
            <person name="Iii D.L."/>
            <person name="Cornejo O."/>
            <person name="Findley S.D."/>
            <person name="Zheng P."/>
            <person name="Utro F."/>
            <person name="Royaert S."/>
            <person name="Saski C."/>
            <person name="Jenkins J."/>
            <person name="Podicheti R."/>
            <person name="Zhao M."/>
            <person name="Scheffler B.E."/>
            <person name="Stack J.C."/>
            <person name="Feltus F.A."/>
            <person name="Mustiga G.M."/>
            <person name="Amores F."/>
            <person name="Phillips W."/>
            <person name="Marelli J.P."/>
            <person name="May G.D."/>
            <person name="Shapiro H."/>
            <person name="Ma J."/>
            <person name="Bustamante C.D."/>
            <person name="Schnell R.J."/>
            <person name="Main D."/>
            <person name="Gilbert D."/>
            <person name="Parida L."/>
            <person name="Kuhn D.N."/>
        </authorList>
    </citation>
    <scope>NUCLEOTIDE SEQUENCE [LARGE SCALE GENOMIC DNA]</scope>
    <source>
        <strain evidence="9">cv. Matina 1-6</strain>
    </source>
</reference>
<evidence type="ECO:0000313" key="9">
    <source>
        <dbReference type="Proteomes" id="UP000026915"/>
    </source>
</evidence>
<dbReference type="Gramene" id="EOY22180">
    <property type="protein sequence ID" value="EOY22180"/>
    <property type="gene ID" value="TCM_014396"/>
</dbReference>
<gene>
    <name evidence="8" type="ORF">TCM_014396</name>
</gene>
<proteinExistence type="predicted"/>
<evidence type="ECO:0000259" key="6">
    <source>
        <dbReference type="PROSITE" id="PS50016"/>
    </source>
</evidence>
<sequence>MGDTRGTIDCCDHTFCFVCIVKWAKVKSFCPICKLNFTTIYGPQKNVVFASKRFVNVPQGNQVNHPFGNATSGLFNPHEEIKCRVCHGIADESNRRLLCDICDSAVHTYCVGFSATVPAGGAWFCYGCALSRYNHDKTKVNIAMDNQKISGNFNVKLPVETSVPFFGIARESNIPEVGHHNPSFSSLPNYLSPPFLAGRRILDEANGPSERGHHLSPHLGGKKSGKGRTRARVTELEQLVQSLQQKIEDEQEKKGWIGGSHEANH</sequence>
<dbReference type="PROSITE" id="PS00518">
    <property type="entry name" value="ZF_RING_1"/>
    <property type="match status" value="1"/>
</dbReference>
<dbReference type="PROSITE" id="PS50089">
    <property type="entry name" value="ZF_RING_2"/>
    <property type="match status" value="1"/>
</dbReference>
<dbReference type="Pfam" id="PF00097">
    <property type="entry name" value="zf-C3HC4"/>
    <property type="match status" value="1"/>
</dbReference>
<feature type="region of interest" description="Disordered" evidence="5">
    <location>
        <begin position="246"/>
        <end position="265"/>
    </location>
</feature>
<dbReference type="InterPro" id="IPR001965">
    <property type="entry name" value="Znf_PHD"/>
</dbReference>
<dbReference type="HOGENOM" id="CLU_1051357_0_0_1"/>
<dbReference type="eggNOG" id="KOG4430">
    <property type="taxonomic scope" value="Eukaryota"/>
</dbReference>
<dbReference type="SMART" id="SM00249">
    <property type="entry name" value="PHD"/>
    <property type="match status" value="1"/>
</dbReference>
<evidence type="ECO:0000256" key="2">
    <source>
        <dbReference type="ARBA" id="ARBA00022771"/>
    </source>
</evidence>
<evidence type="ECO:0000256" key="5">
    <source>
        <dbReference type="SAM" id="MobiDB-lite"/>
    </source>
</evidence>
<dbReference type="InterPro" id="IPR018957">
    <property type="entry name" value="Znf_C3HC4_RING-type"/>
</dbReference>
<feature type="domain" description="RING-type" evidence="7">
    <location>
        <begin position="11"/>
        <end position="34"/>
    </location>
</feature>
<dbReference type="Pfam" id="PF00628">
    <property type="entry name" value="PHD"/>
    <property type="match status" value="1"/>
</dbReference>
<dbReference type="InterPro" id="IPR019787">
    <property type="entry name" value="Znf_PHD-finger"/>
</dbReference>
<dbReference type="SUPFAM" id="SSF57903">
    <property type="entry name" value="FYVE/PHD zinc finger"/>
    <property type="match status" value="1"/>
</dbReference>
<dbReference type="InterPro" id="IPR013083">
    <property type="entry name" value="Znf_RING/FYVE/PHD"/>
</dbReference>
<evidence type="ECO:0000259" key="7">
    <source>
        <dbReference type="PROSITE" id="PS50089"/>
    </source>
</evidence>
<name>A0A061FXF8_THECC</name>
<keyword evidence="2 4" id="KW-0863">Zinc-finger</keyword>
<evidence type="ECO:0000256" key="3">
    <source>
        <dbReference type="ARBA" id="ARBA00022833"/>
    </source>
</evidence>
<evidence type="ECO:0000256" key="1">
    <source>
        <dbReference type="ARBA" id="ARBA00022723"/>
    </source>
</evidence>
<feature type="compositionally biased region" description="Basic and acidic residues" evidence="5">
    <location>
        <begin position="246"/>
        <end position="255"/>
    </location>
</feature>
<dbReference type="PANTHER" id="PTHR47177:SF4">
    <property type="entry name" value="OS06G0283200 PROTEIN"/>
    <property type="match status" value="1"/>
</dbReference>
<feature type="compositionally biased region" description="Basic residues" evidence="5">
    <location>
        <begin position="214"/>
        <end position="231"/>
    </location>
</feature>
<feature type="domain" description="PHD-type" evidence="6">
    <location>
        <begin position="80"/>
        <end position="131"/>
    </location>
</feature>
<dbReference type="InterPro" id="IPR011011">
    <property type="entry name" value="Znf_FYVE_PHD"/>
</dbReference>
<feature type="region of interest" description="Disordered" evidence="5">
    <location>
        <begin position="206"/>
        <end position="231"/>
    </location>
</feature>
<dbReference type="InterPro" id="IPR017907">
    <property type="entry name" value="Znf_RING_CS"/>
</dbReference>
<evidence type="ECO:0000313" key="8">
    <source>
        <dbReference type="EMBL" id="EOY22180.1"/>
    </source>
</evidence>
<dbReference type="AlphaFoldDB" id="A0A061FXF8"/>
<dbReference type="EMBL" id="CM001881">
    <property type="protein sequence ID" value="EOY22180.1"/>
    <property type="molecule type" value="Genomic_DNA"/>
</dbReference>
<keyword evidence="9" id="KW-1185">Reference proteome</keyword>
<dbReference type="Gene3D" id="3.30.40.10">
    <property type="entry name" value="Zinc/RING finger domain, C3HC4 (zinc finger)"/>
    <property type="match status" value="2"/>
</dbReference>
<protein>
    <submittedName>
        <fullName evidence="8">RING/U-box-like protein</fullName>
    </submittedName>
</protein>
<dbReference type="InParanoid" id="A0A061FXF8"/>
<accession>A0A061FXF8</accession>
<evidence type="ECO:0000256" key="4">
    <source>
        <dbReference type="PROSITE-ProRule" id="PRU00175"/>
    </source>
</evidence>
<dbReference type="STRING" id="3641.A0A061FXF8"/>
<dbReference type="PANTHER" id="PTHR47177">
    <property type="entry name" value="F18C1.6 PROTEIN"/>
    <property type="match status" value="1"/>
</dbReference>